<evidence type="ECO:0000313" key="2">
    <source>
        <dbReference type="Proteomes" id="UP001066276"/>
    </source>
</evidence>
<accession>A0AAV7N436</accession>
<gene>
    <name evidence="1" type="ORF">NDU88_004810</name>
</gene>
<sequence>MLIRHKDGRGLAQYQDVGYLVELYRFEQRSYKPPDSGRTCRPAGGEKVIPANNIAVTGESVRAQDWRKPASDVLRLPEGPGTYRPTLSQAAIDLGGSRRRYSY</sequence>
<dbReference type="EMBL" id="JANPWB010000013">
    <property type="protein sequence ID" value="KAJ1107420.1"/>
    <property type="molecule type" value="Genomic_DNA"/>
</dbReference>
<proteinExistence type="predicted"/>
<name>A0AAV7N436_PLEWA</name>
<evidence type="ECO:0000313" key="1">
    <source>
        <dbReference type="EMBL" id="KAJ1107420.1"/>
    </source>
</evidence>
<dbReference type="Proteomes" id="UP001066276">
    <property type="component" value="Chromosome 9"/>
</dbReference>
<dbReference type="AlphaFoldDB" id="A0AAV7N436"/>
<organism evidence="1 2">
    <name type="scientific">Pleurodeles waltl</name>
    <name type="common">Iberian ribbed newt</name>
    <dbReference type="NCBI Taxonomy" id="8319"/>
    <lineage>
        <taxon>Eukaryota</taxon>
        <taxon>Metazoa</taxon>
        <taxon>Chordata</taxon>
        <taxon>Craniata</taxon>
        <taxon>Vertebrata</taxon>
        <taxon>Euteleostomi</taxon>
        <taxon>Amphibia</taxon>
        <taxon>Batrachia</taxon>
        <taxon>Caudata</taxon>
        <taxon>Salamandroidea</taxon>
        <taxon>Salamandridae</taxon>
        <taxon>Pleurodelinae</taxon>
        <taxon>Pleurodeles</taxon>
    </lineage>
</organism>
<keyword evidence="2" id="KW-1185">Reference proteome</keyword>
<comment type="caution">
    <text evidence="1">The sequence shown here is derived from an EMBL/GenBank/DDBJ whole genome shotgun (WGS) entry which is preliminary data.</text>
</comment>
<protein>
    <submittedName>
        <fullName evidence="1">Uncharacterized protein</fullName>
    </submittedName>
</protein>
<reference evidence="1" key="1">
    <citation type="journal article" date="2022" name="bioRxiv">
        <title>Sequencing and chromosome-scale assembly of the giantPleurodeles waltlgenome.</title>
        <authorList>
            <person name="Brown T."/>
            <person name="Elewa A."/>
            <person name="Iarovenko S."/>
            <person name="Subramanian E."/>
            <person name="Araus A.J."/>
            <person name="Petzold A."/>
            <person name="Susuki M."/>
            <person name="Suzuki K.-i.T."/>
            <person name="Hayashi T."/>
            <person name="Toyoda A."/>
            <person name="Oliveira C."/>
            <person name="Osipova E."/>
            <person name="Leigh N.D."/>
            <person name="Simon A."/>
            <person name="Yun M.H."/>
        </authorList>
    </citation>
    <scope>NUCLEOTIDE SEQUENCE</scope>
    <source>
        <strain evidence="1">20211129_DDA</strain>
        <tissue evidence="1">Liver</tissue>
    </source>
</reference>